<keyword evidence="9" id="KW-1185">Reference proteome</keyword>
<keyword evidence="5" id="KW-0175">Coiled coil</keyword>
<dbReference type="InterPro" id="IPR001029">
    <property type="entry name" value="Flagellin_N"/>
</dbReference>
<dbReference type="Proteomes" id="UP000000238">
    <property type="component" value="Chromosome"/>
</dbReference>
<organism evidence="8 9">
    <name type="scientific">Hahella chejuensis (strain KCTC 2396)</name>
    <dbReference type="NCBI Taxonomy" id="349521"/>
    <lineage>
        <taxon>Bacteria</taxon>
        <taxon>Pseudomonadati</taxon>
        <taxon>Pseudomonadota</taxon>
        <taxon>Gammaproteobacteria</taxon>
        <taxon>Oceanospirillales</taxon>
        <taxon>Hahellaceae</taxon>
        <taxon>Hahella</taxon>
    </lineage>
</organism>
<gene>
    <name evidence="8" type="primary">fliC</name>
    <name evidence="8" type="ordered locus">HCH_04820</name>
</gene>
<dbReference type="OrthoDB" id="9796789at2"/>
<reference evidence="8 9" key="1">
    <citation type="journal article" date="2005" name="Nucleic Acids Res.">
        <title>Genomic blueprint of Hahella chejuensis, a marine microbe producing an algicidal agent.</title>
        <authorList>
            <person name="Jeong H."/>
            <person name="Yim J.H."/>
            <person name="Lee C."/>
            <person name="Choi S.-H."/>
            <person name="Park Y.K."/>
            <person name="Yoon S.H."/>
            <person name="Hur C.-G."/>
            <person name="Kang H.-Y."/>
            <person name="Kim D."/>
            <person name="Lee H.H."/>
            <person name="Park K.H."/>
            <person name="Park S.-H."/>
            <person name="Park H.-S."/>
            <person name="Lee H.K."/>
            <person name="Oh T.K."/>
            <person name="Kim J.F."/>
        </authorList>
    </citation>
    <scope>NUCLEOTIDE SEQUENCE [LARGE SCALE GENOMIC DNA]</scope>
    <source>
        <strain evidence="8 9">KCTC 2396</strain>
    </source>
</reference>
<feature type="domain" description="Flagellin N-terminal" evidence="6">
    <location>
        <begin position="5"/>
        <end position="142"/>
    </location>
</feature>
<keyword evidence="8" id="KW-0969">Cilium</keyword>
<dbReference type="AlphaFoldDB" id="Q2SCW0"/>
<evidence type="ECO:0000256" key="1">
    <source>
        <dbReference type="ARBA" id="ARBA00005709"/>
    </source>
</evidence>
<evidence type="ECO:0000256" key="3">
    <source>
        <dbReference type="ARBA" id="ARBA00023143"/>
    </source>
</evidence>
<dbReference type="PRINTS" id="PR00207">
    <property type="entry name" value="FLAGELLIN"/>
</dbReference>
<proteinExistence type="inferred from homology"/>
<dbReference type="GO" id="GO:0009288">
    <property type="term" value="C:bacterial-type flagellum"/>
    <property type="evidence" value="ECO:0007669"/>
    <property type="project" value="UniProtKB-SubCell"/>
</dbReference>
<dbReference type="Gene3D" id="6.10.280.190">
    <property type="match status" value="1"/>
</dbReference>
<comment type="similarity">
    <text evidence="1 4">Belongs to the bacterial flagellin family.</text>
</comment>
<feature type="domain" description="Flagellin C-terminal" evidence="7">
    <location>
        <begin position="600"/>
        <end position="685"/>
    </location>
</feature>
<dbReference type="eggNOG" id="COG1344">
    <property type="taxonomic scope" value="Bacteria"/>
</dbReference>
<dbReference type="Gene3D" id="3.30.70.2120">
    <property type="match status" value="2"/>
</dbReference>
<dbReference type="InterPro" id="IPR042187">
    <property type="entry name" value="Flagellin_C_sub2"/>
</dbReference>
<evidence type="ECO:0000313" key="9">
    <source>
        <dbReference type="Proteomes" id="UP000000238"/>
    </source>
</evidence>
<dbReference type="GO" id="GO:0005576">
    <property type="term" value="C:extracellular region"/>
    <property type="evidence" value="ECO:0007669"/>
    <property type="project" value="UniProtKB-SubCell"/>
</dbReference>
<dbReference type="GO" id="GO:0005198">
    <property type="term" value="F:structural molecule activity"/>
    <property type="evidence" value="ECO:0007669"/>
    <property type="project" value="UniProtKB-UniRule"/>
</dbReference>
<comment type="function">
    <text evidence="4">Flagellin is the subunit protein which polymerizes to form the filaments of bacterial flagella.</text>
</comment>
<dbReference type="KEGG" id="hch:HCH_04820"/>
<evidence type="ECO:0000259" key="6">
    <source>
        <dbReference type="Pfam" id="PF00669"/>
    </source>
</evidence>
<dbReference type="STRING" id="349521.HCH_04820"/>
<comment type="subcellular location">
    <subcellularLocation>
        <location evidence="4">Secreted</location>
    </subcellularLocation>
    <subcellularLocation>
        <location evidence="4">Bacterial flagellum</location>
    </subcellularLocation>
</comment>
<keyword evidence="8" id="KW-0966">Cell projection</keyword>
<evidence type="ECO:0000259" key="7">
    <source>
        <dbReference type="Pfam" id="PF00700"/>
    </source>
</evidence>
<evidence type="ECO:0000256" key="2">
    <source>
        <dbReference type="ARBA" id="ARBA00022525"/>
    </source>
</evidence>
<keyword evidence="3 4" id="KW-0975">Bacterial flagellum</keyword>
<dbReference type="SUPFAM" id="SSF64518">
    <property type="entry name" value="Phase 1 flagellin"/>
    <property type="match status" value="2"/>
</dbReference>
<name>Q2SCW0_HAHCH</name>
<dbReference type="Gene3D" id="6.10.10.10">
    <property type="entry name" value="Flagellar export chaperone, C-terminal domain"/>
    <property type="match status" value="1"/>
</dbReference>
<evidence type="ECO:0000256" key="4">
    <source>
        <dbReference type="RuleBase" id="RU362073"/>
    </source>
</evidence>
<evidence type="ECO:0000313" key="8">
    <source>
        <dbReference type="EMBL" id="ABC31514.1"/>
    </source>
</evidence>
<evidence type="ECO:0000256" key="5">
    <source>
        <dbReference type="SAM" id="Coils"/>
    </source>
</evidence>
<dbReference type="InterPro" id="IPR046358">
    <property type="entry name" value="Flagellin_C"/>
</dbReference>
<accession>Q2SCW0</accession>
<dbReference type="EMBL" id="CP000155">
    <property type="protein sequence ID" value="ABC31514.1"/>
    <property type="molecule type" value="Genomic_DNA"/>
</dbReference>
<keyword evidence="2 4" id="KW-0964">Secreted</keyword>
<dbReference type="Gene3D" id="1.20.1330.10">
    <property type="entry name" value="f41 fragment of flagellin, N-terminal domain"/>
    <property type="match status" value="1"/>
</dbReference>
<dbReference type="HOGENOM" id="CLU_011142_3_0_6"/>
<protein>
    <recommendedName>
        <fullName evidence="4">Flagellin</fullName>
    </recommendedName>
</protein>
<dbReference type="Pfam" id="PF00669">
    <property type="entry name" value="Flagellin_N"/>
    <property type="match status" value="1"/>
</dbReference>
<feature type="coiled-coil region" evidence="5">
    <location>
        <begin position="621"/>
        <end position="648"/>
    </location>
</feature>
<dbReference type="Gene3D" id="2.60.40.4390">
    <property type="match status" value="1"/>
</dbReference>
<dbReference type="Pfam" id="PF00700">
    <property type="entry name" value="Flagellin_C"/>
    <property type="match status" value="1"/>
</dbReference>
<dbReference type="RefSeq" id="WP_011398579.1">
    <property type="nucleotide sequence ID" value="NC_007645.1"/>
</dbReference>
<dbReference type="InterPro" id="IPR001492">
    <property type="entry name" value="Flagellin"/>
</dbReference>
<keyword evidence="8" id="KW-0282">Flagellum</keyword>
<sequence>MPQIINTNIASLNAQRNLNASQRSGDTALQRLSSGLRINSAKDDAAGLAISTRFDAQIRGTNVAVRNAGDAISLAQTAEGALSSMKDSLQRIRELSLQSANDTNSTIDREALQEEVDQLISEIENIAETTNFNGKKLLDGSFQNSVFQTGANLGNTINVSISKLDTSTLGTADTSGISSRTTTTALVVGSTGNEMVAGDIVINGISVGASVGTDDTASTSHAASSAIAKAAAINDVADQTGVTASVDANYVAGTTTADATAANVSLNLNGVSISLSKGTTLTVEQNLQATADAINEKSGATGVRAVFDGDTAKGISLVADDGRNIVLTETTSNTLATFGLAAASSLGNAYVGTYSLSSDDGSDIALTTTTGNIDNAGFEVGSFSGNNAGIVSDNGSTTALVTGDIVINNVAIGPSLTTDDTASTANADGSAIAKAAAINRASDQTGVTALANENRVNSGNLTTTTASATITVNGVSITASFSTTDDVAVKQAAIIDAINQKSGQTGVTAEVLDSDSFTLVAADGRNIDISGATAMASITTTTFVSSVTLLSGGQIDVESNTNSAGLAKAGLRIGTFGGAESGSLLQDVDISTVAGAESALKAVDNALQTVTSKQAELGAIQNRFQNTIANLEVNNENLNSANSRIRDADFASETAALSRAQVLQQAGISILAQANARPQQVLSLLQ</sequence>
<dbReference type="PANTHER" id="PTHR42792:SF2">
    <property type="entry name" value="FLAGELLIN"/>
    <property type="match status" value="1"/>
</dbReference>
<dbReference type="PANTHER" id="PTHR42792">
    <property type="entry name" value="FLAGELLIN"/>
    <property type="match status" value="1"/>
</dbReference>